<dbReference type="Proteomes" id="UP000008064">
    <property type="component" value="Unassembled WGS sequence"/>
</dbReference>
<feature type="transmembrane region" description="Helical" evidence="2">
    <location>
        <begin position="219"/>
        <end position="237"/>
    </location>
</feature>
<reference evidence="3" key="1">
    <citation type="submission" date="2011-04" db="EMBL/GenBank/DDBJ databases">
        <title>Evolution of plant cell wall degrading machinery underlies the functional diversity of forest fungi.</title>
        <authorList>
            <consortium name="US DOE Joint Genome Institute (JGI-PGF)"/>
            <person name="Eastwood D.C."/>
            <person name="Floudas D."/>
            <person name="Binder M."/>
            <person name="Majcherczyk A."/>
            <person name="Schneider P."/>
            <person name="Aerts A."/>
            <person name="Asiegbu F.O."/>
            <person name="Baker S.E."/>
            <person name="Barry K."/>
            <person name="Bendiksby M."/>
            <person name="Blumentritt M."/>
            <person name="Coutinho P.M."/>
            <person name="Cullen D."/>
            <person name="Cullen D."/>
            <person name="Gathman A."/>
            <person name="Goodell B."/>
            <person name="Henrissat B."/>
            <person name="Ihrmark K."/>
            <person name="Kauserud H."/>
            <person name="Kohler A."/>
            <person name="LaButti K."/>
            <person name="Lapidus A."/>
            <person name="Lavin J.L."/>
            <person name="Lee Y.-H."/>
            <person name="Lindquist E."/>
            <person name="Lilly W."/>
            <person name="Lucas S."/>
            <person name="Morin E."/>
            <person name="Murat C."/>
            <person name="Oguiza J.A."/>
            <person name="Park J."/>
            <person name="Pisabarro A.G."/>
            <person name="Riley R."/>
            <person name="Rosling A."/>
            <person name="Salamov A."/>
            <person name="Schmidt O."/>
            <person name="Schmutz J."/>
            <person name="Skrede I."/>
            <person name="Stenlid J."/>
            <person name="Wiebenga A."/>
            <person name="Xie X."/>
            <person name="Kues U."/>
            <person name="Hibbett D.S."/>
            <person name="Hoffmeister D."/>
            <person name="Hogberg N."/>
            <person name="Martin F."/>
            <person name="Grigoriev I.V."/>
            <person name="Watkinson S.C."/>
        </authorList>
    </citation>
    <scope>NUCLEOTIDE SEQUENCE</scope>
    <source>
        <strain evidence="3">S7.9</strain>
    </source>
</reference>
<dbReference type="HOGENOM" id="CLU_062880_0_0_1"/>
<evidence type="ECO:0000313" key="3">
    <source>
        <dbReference type="EMBL" id="EGO24318.1"/>
    </source>
</evidence>
<feature type="transmembrane region" description="Helical" evidence="2">
    <location>
        <begin position="178"/>
        <end position="199"/>
    </location>
</feature>
<organism>
    <name type="scientific">Serpula lacrymans var. lacrymans (strain S7.9)</name>
    <name type="common">Dry rot fungus</name>
    <dbReference type="NCBI Taxonomy" id="578457"/>
    <lineage>
        <taxon>Eukaryota</taxon>
        <taxon>Fungi</taxon>
        <taxon>Dikarya</taxon>
        <taxon>Basidiomycota</taxon>
        <taxon>Agaricomycotina</taxon>
        <taxon>Agaricomycetes</taxon>
        <taxon>Agaricomycetidae</taxon>
        <taxon>Boletales</taxon>
        <taxon>Coniophorineae</taxon>
        <taxon>Serpulaceae</taxon>
        <taxon>Serpula</taxon>
    </lineage>
</organism>
<evidence type="ECO:0008006" key="4">
    <source>
        <dbReference type="Google" id="ProtNLM"/>
    </source>
</evidence>
<dbReference type="PANTHER" id="PTHR12242">
    <property type="entry name" value="OS02G0130600 PROTEIN-RELATED"/>
    <property type="match status" value="1"/>
</dbReference>
<dbReference type="AlphaFoldDB" id="F8NW61"/>
<keyword evidence="2" id="KW-0812">Transmembrane</keyword>
<keyword evidence="2" id="KW-1133">Transmembrane helix</keyword>
<dbReference type="GeneID" id="18811385"/>
<dbReference type="PANTHER" id="PTHR12242:SF1">
    <property type="entry name" value="MYND-TYPE DOMAIN-CONTAINING PROTEIN"/>
    <property type="match status" value="1"/>
</dbReference>
<gene>
    <name evidence="3" type="ORF">SERLADRAFT_389326</name>
</gene>
<proteinExistence type="predicted"/>
<dbReference type="GO" id="GO:0016020">
    <property type="term" value="C:membrane"/>
    <property type="evidence" value="ECO:0007669"/>
    <property type="project" value="TreeGrafter"/>
</dbReference>
<feature type="transmembrane region" description="Helical" evidence="2">
    <location>
        <begin position="114"/>
        <end position="139"/>
    </location>
</feature>
<feature type="region of interest" description="Disordered" evidence="1">
    <location>
        <begin position="256"/>
        <end position="280"/>
    </location>
</feature>
<dbReference type="RefSeq" id="XP_007318337.1">
    <property type="nucleotide sequence ID" value="XM_007318275.1"/>
</dbReference>
<accession>F8NW61</accession>
<evidence type="ECO:0000256" key="2">
    <source>
        <dbReference type="SAM" id="Phobius"/>
    </source>
</evidence>
<sequence length="280" mass="30898">MPGRSFKSLLAWSGLSVPFDPAHTLVSSPFFSPRVLGVIRLVIALYTLATAVTVLAYNAVHFKPNAGGYFSYFTNLTYIGIVSYFWAAAVQTIAFSRNNNESYPLQRWPRVLQFLHILLYSTITTYPIIVTVVFWSVLLPPTTFSSTFSGWSNVAQHAMNSGFALFEILLTSAGPSPWLHLIPLLFILACYLALAYITYATEGFYTYAFLDPSTEHGLLAAYIVGIALGECVIFVIVQGACRLRNRLGVLCHASTNPSEPEALDEREKIGQSKELSSSDV</sequence>
<dbReference type="OrthoDB" id="419711at2759"/>
<feature type="transmembrane region" description="Helical" evidence="2">
    <location>
        <begin position="72"/>
        <end position="94"/>
    </location>
</feature>
<dbReference type="KEGG" id="sla:SERLADRAFT_389326"/>
<keyword evidence="2" id="KW-0472">Membrane</keyword>
<evidence type="ECO:0000256" key="1">
    <source>
        <dbReference type="SAM" id="MobiDB-lite"/>
    </source>
</evidence>
<feature type="transmembrane region" description="Helical" evidence="2">
    <location>
        <begin position="37"/>
        <end position="60"/>
    </location>
</feature>
<protein>
    <recommendedName>
        <fullName evidence="4">FAR-17a/AIG1-like protein</fullName>
    </recommendedName>
</protein>
<dbReference type="EMBL" id="GL945434">
    <property type="protein sequence ID" value="EGO24318.1"/>
    <property type="molecule type" value="Genomic_DNA"/>
</dbReference>
<name>F8NW61_SERL9</name>